<feature type="region of interest" description="Disordered" evidence="1">
    <location>
        <begin position="77"/>
        <end position="123"/>
    </location>
</feature>
<feature type="compositionally biased region" description="Polar residues" evidence="1">
    <location>
        <begin position="199"/>
        <end position="210"/>
    </location>
</feature>
<sequence>MQSEEQRLIDGLFDRLKQAESQSTTRDAAAEQRIAQHLSQQPGAAYYMAQTILIQEAAMKQLNGKIQELEAKVTELEQKSRQQQSSGGFLAGLFGGSSNSNNSSRGSDPIPGSQNYGTSAAPGYGAPQSGYGAPAGYGAPQAAPASAPRAGGGFLSGALQTAAGVAGGVVVAEMLTSMFHRSQPEEIVNIINEPAPTFDNSSFDSVNDYSQVDDRQFQNQGGWQSQDNANDNTGFGNDDFGGDDYGDDDDSFI</sequence>
<feature type="compositionally biased region" description="Basic and acidic residues" evidence="1">
    <location>
        <begin position="1"/>
        <end position="18"/>
    </location>
</feature>
<dbReference type="KEGG" id="cnt:JT31_07700"/>
<dbReference type="EMBL" id="CP009451">
    <property type="protein sequence ID" value="AIR04497.1"/>
    <property type="molecule type" value="Genomic_DNA"/>
</dbReference>
<gene>
    <name evidence="2" type="ORF">JT31_07700</name>
</gene>
<dbReference type="InterPro" id="IPR018648">
    <property type="entry name" value="DUF2076"/>
</dbReference>
<protein>
    <submittedName>
        <fullName evidence="2">ABC transporter substrate-binding protein</fullName>
    </submittedName>
</protein>
<proteinExistence type="predicted"/>
<feature type="region of interest" description="Disordered" evidence="1">
    <location>
        <begin position="1"/>
        <end position="30"/>
    </location>
</feature>
<feature type="compositionally biased region" description="Polar residues" evidence="1">
    <location>
        <begin position="217"/>
        <end position="226"/>
    </location>
</feature>
<evidence type="ECO:0000313" key="2">
    <source>
        <dbReference type="EMBL" id="AIR04497.1"/>
    </source>
</evidence>
<feature type="compositionally biased region" description="Low complexity" evidence="1">
    <location>
        <begin position="96"/>
        <end position="107"/>
    </location>
</feature>
<feature type="compositionally biased region" description="Acidic residues" evidence="1">
    <location>
        <begin position="240"/>
        <end position="253"/>
    </location>
</feature>
<reference evidence="2 3" key="1">
    <citation type="submission" date="2014-09" db="EMBL/GenBank/DDBJ databases">
        <title>Cedecea neteri SSMD04 Genome Sequencing.</title>
        <authorList>
            <person name="Tan J.-Y."/>
        </authorList>
    </citation>
    <scope>NUCLEOTIDE SEQUENCE [LARGE SCALE GENOMIC DNA]</scope>
    <source>
        <strain evidence="2 3">SSMD04</strain>
    </source>
</reference>
<name>A0A089PVY4_9ENTR</name>
<dbReference type="RefSeq" id="WP_038475157.1">
    <property type="nucleotide sequence ID" value="NZ_CP009451.1"/>
</dbReference>
<dbReference type="AlphaFoldDB" id="A0A089PVY4"/>
<accession>A0A089PVY4</accession>
<dbReference type="Pfam" id="PF09849">
    <property type="entry name" value="DUF2076"/>
    <property type="match status" value="1"/>
</dbReference>
<dbReference type="OrthoDB" id="122910at2"/>
<feature type="region of interest" description="Disordered" evidence="1">
    <location>
        <begin position="199"/>
        <end position="253"/>
    </location>
</feature>
<evidence type="ECO:0000256" key="1">
    <source>
        <dbReference type="SAM" id="MobiDB-lite"/>
    </source>
</evidence>
<keyword evidence="3" id="KW-1185">Reference proteome</keyword>
<evidence type="ECO:0000313" key="3">
    <source>
        <dbReference type="Proteomes" id="UP000029481"/>
    </source>
</evidence>
<feature type="compositionally biased region" description="Low complexity" evidence="1">
    <location>
        <begin position="227"/>
        <end position="238"/>
    </location>
</feature>
<dbReference type="Proteomes" id="UP000029481">
    <property type="component" value="Chromosome"/>
</dbReference>
<organism evidence="2 3">
    <name type="scientific">Cedecea neteri</name>
    <dbReference type="NCBI Taxonomy" id="158822"/>
    <lineage>
        <taxon>Bacteria</taxon>
        <taxon>Pseudomonadati</taxon>
        <taxon>Pseudomonadota</taxon>
        <taxon>Gammaproteobacteria</taxon>
        <taxon>Enterobacterales</taxon>
        <taxon>Enterobacteriaceae</taxon>
        <taxon>Cedecea</taxon>
    </lineage>
</organism>